<evidence type="ECO:0000256" key="1">
    <source>
        <dbReference type="SAM" id="Phobius"/>
    </source>
</evidence>
<keyword evidence="1" id="KW-0812">Transmembrane</keyword>
<dbReference type="RefSeq" id="WP_110485494.1">
    <property type="nucleotide sequence ID" value="NZ_QJVC01000011.1"/>
</dbReference>
<sequence length="148" mass="16512">MAKLTKAQREWKPNTPKKLRSTKMMFASVVLMLEAFVAMFLGLALFGVNGKNPIYLIAAGVLAVLLILACAVVRKTWGIAVGWILQLVLIACGFWEYSMFIVGVLFSIAWWYALTGGAKIDRENVNRAKVQAKWDAEHPEEHPESSTK</sequence>
<keyword evidence="1" id="KW-0472">Membrane</keyword>
<comment type="caution">
    <text evidence="2">The sequence shown here is derived from an EMBL/GenBank/DDBJ whole genome shotgun (WGS) entry which is preliminary data.</text>
</comment>
<dbReference type="EMBL" id="QJVC01000011">
    <property type="protein sequence ID" value="PYI38193.1"/>
    <property type="molecule type" value="Genomic_DNA"/>
</dbReference>
<name>A0A2V5IVL1_9MICC</name>
<keyword evidence="3" id="KW-1185">Reference proteome</keyword>
<accession>A0A2V5IVL1</accession>
<feature type="transmembrane region" description="Helical" evidence="1">
    <location>
        <begin position="54"/>
        <end position="73"/>
    </location>
</feature>
<proteinExistence type="predicted"/>
<reference evidence="2 3" key="1">
    <citation type="submission" date="2018-05" db="EMBL/GenBank/DDBJ databases">
        <title>Genetic diversity of glacier-inhabiting Cryobacterium bacteria in China and description of Cryobacterium mengkeensis sp. nov. and Arthrobacter glacialis sp. nov.</title>
        <authorList>
            <person name="Liu Q."/>
            <person name="Xin Y.-H."/>
        </authorList>
    </citation>
    <scope>NUCLEOTIDE SEQUENCE [LARGE SCALE GENOMIC DNA]</scope>
    <source>
        <strain evidence="2 3">B7</strain>
    </source>
</reference>
<keyword evidence="1" id="KW-1133">Transmembrane helix</keyword>
<organism evidence="2 3">
    <name type="scientific">Arthrobacter psychrolactophilus</name>
    <dbReference type="NCBI Taxonomy" id="92442"/>
    <lineage>
        <taxon>Bacteria</taxon>
        <taxon>Bacillati</taxon>
        <taxon>Actinomycetota</taxon>
        <taxon>Actinomycetes</taxon>
        <taxon>Micrococcales</taxon>
        <taxon>Micrococcaceae</taxon>
        <taxon>Arthrobacter</taxon>
    </lineage>
</organism>
<feature type="transmembrane region" description="Helical" evidence="1">
    <location>
        <begin position="80"/>
        <end position="113"/>
    </location>
</feature>
<dbReference type="AlphaFoldDB" id="A0A2V5IVL1"/>
<dbReference type="InterPro" id="IPR025327">
    <property type="entry name" value="DUF4233"/>
</dbReference>
<gene>
    <name evidence="2" type="ORF">CVS30_11595</name>
</gene>
<protein>
    <submittedName>
        <fullName evidence="2">DUF4233 domain-containing protein</fullName>
    </submittedName>
</protein>
<feature type="transmembrane region" description="Helical" evidence="1">
    <location>
        <begin position="26"/>
        <end position="48"/>
    </location>
</feature>
<dbReference type="OrthoDB" id="3267755at2"/>
<evidence type="ECO:0000313" key="2">
    <source>
        <dbReference type="EMBL" id="PYI38193.1"/>
    </source>
</evidence>
<evidence type="ECO:0000313" key="3">
    <source>
        <dbReference type="Proteomes" id="UP000247980"/>
    </source>
</evidence>
<dbReference type="Pfam" id="PF14017">
    <property type="entry name" value="DUF4233"/>
    <property type="match status" value="1"/>
</dbReference>
<dbReference type="Proteomes" id="UP000247980">
    <property type="component" value="Unassembled WGS sequence"/>
</dbReference>